<evidence type="ECO:0000256" key="10">
    <source>
        <dbReference type="ARBA" id="ARBA00025699"/>
    </source>
</evidence>
<evidence type="ECO:0000313" key="16">
    <source>
        <dbReference type="Proteomes" id="UP000737402"/>
    </source>
</evidence>
<comment type="catalytic activity">
    <reaction evidence="11 12">
        <text>uridine(1498) in 16S rRNA + S-adenosyl-L-methionine = N(3)-methyluridine(1498) in 16S rRNA + S-adenosyl-L-homocysteine + H(+)</text>
        <dbReference type="Rhea" id="RHEA:42920"/>
        <dbReference type="Rhea" id="RHEA-COMP:10283"/>
        <dbReference type="Rhea" id="RHEA-COMP:10284"/>
        <dbReference type="ChEBI" id="CHEBI:15378"/>
        <dbReference type="ChEBI" id="CHEBI:57856"/>
        <dbReference type="ChEBI" id="CHEBI:59789"/>
        <dbReference type="ChEBI" id="CHEBI:65315"/>
        <dbReference type="ChEBI" id="CHEBI:74502"/>
        <dbReference type="EC" id="2.1.1.193"/>
    </reaction>
</comment>
<evidence type="ECO:0000256" key="5">
    <source>
        <dbReference type="ARBA" id="ARBA00022490"/>
    </source>
</evidence>
<organism evidence="15 16">
    <name type="scientific">Sutcliffiella tianshenii</name>
    <dbReference type="NCBI Taxonomy" id="1463404"/>
    <lineage>
        <taxon>Bacteria</taxon>
        <taxon>Bacillati</taxon>
        <taxon>Bacillota</taxon>
        <taxon>Bacilli</taxon>
        <taxon>Bacillales</taxon>
        <taxon>Bacillaceae</taxon>
        <taxon>Sutcliffiella</taxon>
    </lineage>
</organism>
<dbReference type="Pfam" id="PF20260">
    <property type="entry name" value="PUA_4"/>
    <property type="match status" value="1"/>
</dbReference>
<evidence type="ECO:0000313" key="15">
    <source>
        <dbReference type="EMBL" id="MBM7620320.1"/>
    </source>
</evidence>
<name>A0ABS2P022_9BACI</name>
<keyword evidence="16" id="KW-1185">Reference proteome</keyword>
<dbReference type="InterPro" id="IPR029026">
    <property type="entry name" value="tRNA_m1G_MTases_N"/>
</dbReference>
<evidence type="ECO:0000256" key="8">
    <source>
        <dbReference type="ARBA" id="ARBA00022679"/>
    </source>
</evidence>
<evidence type="ECO:0000256" key="2">
    <source>
        <dbReference type="ARBA" id="ARBA00005528"/>
    </source>
</evidence>
<dbReference type="InterPro" id="IPR015947">
    <property type="entry name" value="PUA-like_sf"/>
</dbReference>
<comment type="subcellular location">
    <subcellularLocation>
        <location evidence="1 12">Cytoplasm</location>
    </subcellularLocation>
</comment>
<evidence type="ECO:0000256" key="3">
    <source>
        <dbReference type="ARBA" id="ARBA00012328"/>
    </source>
</evidence>
<comment type="similarity">
    <text evidence="2 12">Belongs to the RNA methyltransferase RsmE family.</text>
</comment>
<keyword evidence="8 12" id="KW-0808">Transferase</keyword>
<feature type="domain" description="Ribosomal RNA small subunit methyltransferase E PUA-like" evidence="14">
    <location>
        <begin position="18"/>
        <end position="59"/>
    </location>
</feature>
<dbReference type="GO" id="GO:0032259">
    <property type="term" value="P:methylation"/>
    <property type="evidence" value="ECO:0007669"/>
    <property type="project" value="UniProtKB-KW"/>
</dbReference>
<keyword evidence="9 12" id="KW-0949">S-adenosyl-L-methionine</keyword>
<dbReference type="NCBIfam" id="TIGR00046">
    <property type="entry name" value="RsmE family RNA methyltransferase"/>
    <property type="match status" value="1"/>
</dbReference>
<proteinExistence type="inferred from homology"/>
<gene>
    <name evidence="15" type="ORF">JOC95_002173</name>
</gene>
<dbReference type="RefSeq" id="WP_204415918.1">
    <property type="nucleotide sequence ID" value="NZ_JAFBED010000004.1"/>
</dbReference>
<dbReference type="GO" id="GO:0008168">
    <property type="term" value="F:methyltransferase activity"/>
    <property type="evidence" value="ECO:0007669"/>
    <property type="project" value="UniProtKB-KW"/>
</dbReference>
<dbReference type="PIRSF" id="PIRSF015601">
    <property type="entry name" value="MTase_slr0722"/>
    <property type="match status" value="1"/>
</dbReference>
<keyword evidence="6 12" id="KW-0698">rRNA processing</keyword>
<protein>
    <recommendedName>
        <fullName evidence="4 12">Ribosomal RNA small subunit methyltransferase E</fullName>
        <ecNumber evidence="3 12">2.1.1.193</ecNumber>
    </recommendedName>
</protein>
<dbReference type="Proteomes" id="UP000737402">
    <property type="component" value="Unassembled WGS sequence"/>
</dbReference>
<dbReference type="Gene3D" id="3.40.1280.10">
    <property type="match status" value="1"/>
</dbReference>
<dbReference type="EC" id="2.1.1.193" evidence="3 12"/>
<dbReference type="PANTHER" id="PTHR30027:SF3">
    <property type="entry name" value="16S RRNA (URACIL(1498)-N(3))-METHYLTRANSFERASE"/>
    <property type="match status" value="1"/>
</dbReference>
<sequence length="251" mass="28216">MQRYFVHSNQIEDQTITITGEDVHHIARVMRMNVEDRLLCSLSDTRQTALCQIAEITNDMVVAHIVEWISAEVELPVRVTIANGLPKGDKLELVIQKGTELGAEMFIPFNAARSIVKWDEKKGQKKVERWNKIAKEAAEQSHRSFLPEVTAPLSFAELLKKSGNYDYKLVAYEESAKKGERSAFAQALQNMNAGESVLMLFGPEGGLSEKEIDKLTEQGFILCALGPRILRTETAPLYALSAMSYHFELMN</sequence>
<evidence type="ECO:0000256" key="11">
    <source>
        <dbReference type="ARBA" id="ARBA00047944"/>
    </source>
</evidence>
<keyword evidence="5 12" id="KW-0963">Cytoplasm</keyword>
<evidence type="ECO:0000256" key="1">
    <source>
        <dbReference type="ARBA" id="ARBA00004496"/>
    </source>
</evidence>
<comment type="caution">
    <text evidence="15">The sequence shown here is derived from an EMBL/GenBank/DDBJ whole genome shotgun (WGS) entry which is preliminary data.</text>
</comment>
<dbReference type="Pfam" id="PF04452">
    <property type="entry name" value="Methyltrans_RNA"/>
    <property type="match status" value="1"/>
</dbReference>
<evidence type="ECO:0000256" key="9">
    <source>
        <dbReference type="ARBA" id="ARBA00022691"/>
    </source>
</evidence>
<feature type="domain" description="Ribosomal RNA small subunit methyltransferase E methyltransferase" evidence="13">
    <location>
        <begin position="74"/>
        <end position="244"/>
    </location>
</feature>
<comment type="function">
    <text evidence="10 12">Specifically methylates the N3 position of the uracil ring of uridine 1498 (m3U1498) in 16S rRNA. Acts on the fully assembled 30S ribosomal subunit.</text>
</comment>
<evidence type="ECO:0000259" key="13">
    <source>
        <dbReference type="Pfam" id="PF04452"/>
    </source>
</evidence>
<accession>A0ABS2P022</accession>
<dbReference type="InterPro" id="IPR046886">
    <property type="entry name" value="RsmE_MTase_dom"/>
</dbReference>
<dbReference type="NCBIfam" id="NF008691">
    <property type="entry name" value="PRK11713.1-4"/>
    <property type="match status" value="1"/>
</dbReference>
<dbReference type="PANTHER" id="PTHR30027">
    <property type="entry name" value="RIBOSOMAL RNA SMALL SUBUNIT METHYLTRANSFERASE E"/>
    <property type="match status" value="1"/>
</dbReference>
<evidence type="ECO:0000256" key="6">
    <source>
        <dbReference type="ARBA" id="ARBA00022552"/>
    </source>
</evidence>
<dbReference type="NCBIfam" id="NF008692">
    <property type="entry name" value="PRK11713.1-5"/>
    <property type="match status" value="1"/>
</dbReference>
<evidence type="ECO:0000256" key="7">
    <source>
        <dbReference type="ARBA" id="ARBA00022603"/>
    </source>
</evidence>
<dbReference type="SUPFAM" id="SSF88697">
    <property type="entry name" value="PUA domain-like"/>
    <property type="match status" value="1"/>
</dbReference>
<keyword evidence="7 12" id="KW-0489">Methyltransferase</keyword>
<dbReference type="SUPFAM" id="SSF75217">
    <property type="entry name" value="alpha/beta knot"/>
    <property type="match status" value="1"/>
</dbReference>
<dbReference type="Gene3D" id="2.40.240.20">
    <property type="entry name" value="Hypothetical PUA domain-like, domain 1"/>
    <property type="match status" value="1"/>
</dbReference>
<reference evidence="15 16" key="1">
    <citation type="submission" date="2021-01" db="EMBL/GenBank/DDBJ databases">
        <title>Genomic Encyclopedia of Type Strains, Phase IV (KMG-IV): sequencing the most valuable type-strain genomes for metagenomic binning, comparative biology and taxonomic classification.</title>
        <authorList>
            <person name="Goeker M."/>
        </authorList>
    </citation>
    <scope>NUCLEOTIDE SEQUENCE [LARGE SCALE GENOMIC DNA]</scope>
    <source>
        <strain evidence="15 16">DSM 25879</strain>
    </source>
</reference>
<dbReference type="CDD" id="cd18084">
    <property type="entry name" value="RsmE-like"/>
    <property type="match status" value="1"/>
</dbReference>
<evidence type="ECO:0000259" key="14">
    <source>
        <dbReference type="Pfam" id="PF20260"/>
    </source>
</evidence>
<dbReference type="InterPro" id="IPR006700">
    <property type="entry name" value="RsmE"/>
</dbReference>
<dbReference type="EMBL" id="JAFBED010000004">
    <property type="protein sequence ID" value="MBM7620320.1"/>
    <property type="molecule type" value="Genomic_DNA"/>
</dbReference>
<evidence type="ECO:0000256" key="4">
    <source>
        <dbReference type="ARBA" id="ARBA00013673"/>
    </source>
</evidence>
<dbReference type="InterPro" id="IPR029028">
    <property type="entry name" value="Alpha/beta_knot_MTases"/>
</dbReference>
<evidence type="ECO:0000256" key="12">
    <source>
        <dbReference type="PIRNR" id="PIRNR015601"/>
    </source>
</evidence>
<dbReference type="InterPro" id="IPR046887">
    <property type="entry name" value="RsmE_PUA-like"/>
</dbReference>